<dbReference type="EMBL" id="JAUZVY010000001">
    <property type="protein sequence ID" value="MDP4527524.1"/>
    <property type="molecule type" value="Genomic_DNA"/>
</dbReference>
<feature type="domain" description="JmjC" evidence="1">
    <location>
        <begin position="121"/>
        <end position="269"/>
    </location>
</feature>
<dbReference type="RefSeq" id="WP_305943759.1">
    <property type="nucleotide sequence ID" value="NZ_JAUZVY010000001.1"/>
</dbReference>
<dbReference type="SUPFAM" id="SSF51197">
    <property type="entry name" value="Clavaminate synthase-like"/>
    <property type="match status" value="1"/>
</dbReference>
<dbReference type="Pfam" id="PF13621">
    <property type="entry name" value="Cupin_8"/>
    <property type="match status" value="1"/>
</dbReference>
<comment type="caution">
    <text evidence="2">The sequence shown here is derived from an EMBL/GenBank/DDBJ whole genome shotgun (WGS) entry which is preliminary data.</text>
</comment>
<keyword evidence="3" id="KW-1185">Reference proteome</keyword>
<proteinExistence type="predicted"/>
<evidence type="ECO:0000313" key="3">
    <source>
        <dbReference type="Proteomes" id="UP001236258"/>
    </source>
</evidence>
<dbReference type="InterPro" id="IPR041667">
    <property type="entry name" value="Cupin_8"/>
</dbReference>
<evidence type="ECO:0000259" key="1">
    <source>
        <dbReference type="PROSITE" id="PS51184"/>
    </source>
</evidence>
<name>A0ABT9GKM9_9GAMM</name>
<dbReference type="PROSITE" id="PS51184">
    <property type="entry name" value="JMJC"/>
    <property type="match status" value="1"/>
</dbReference>
<dbReference type="Proteomes" id="UP001236258">
    <property type="component" value="Unassembled WGS sequence"/>
</dbReference>
<organism evidence="2 3">
    <name type="scientific">Alkalimonas delamerensis</name>
    <dbReference type="NCBI Taxonomy" id="265981"/>
    <lineage>
        <taxon>Bacteria</taxon>
        <taxon>Pseudomonadati</taxon>
        <taxon>Pseudomonadota</taxon>
        <taxon>Gammaproteobacteria</taxon>
        <taxon>Alkalimonas</taxon>
    </lineage>
</organism>
<gene>
    <name evidence="2" type="ORF">Q3O59_00590</name>
</gene>
<sequence length="345" mass="38495">MTRAIRSWQAPTSEVFFNEIWPLQQPAVLKGLVANWPAVQQGLQSDGALGRYLHGFDNGHEVTTLLLAAETKGQIGYQPQLDGFNFERRHYPVSAIVAQLIQTQGQAQAVRIAAQSALVHQCLPGFEQDNVNPLLPSEVRPRIWLGNRVMVPAHFDDADNLACVVAGRRRFTLFPPEQIGNMYIGPLDYAPTGTPISLVNFSEPDLQRYPKATEALAHAQVAELEPGDALYIPALWWHQVESCSDLSLLCNYWWNGSIGNADNRGSPFAALLHSLLQLRQLPEAQKKSWQAVFLHYLNTGEAELTHIPKSKRGVLAEGSCPREQEIYRWLVNELQQYVNAQQGSG</sequence>
<protein>
    <submittedName>
        <fullName evidence="2">Cupin-like domain-containing protein</fullName>
    </submittedName>
</protein>
<reference evidence="2 3" key="1">
    <citation type="submission" date="2023-08" db="EMBL/GenBank/DDBJ databases">
        <authorList>
            <person name="Joshi A."/>
            <person name="Thite S."/>
        </authorList>
    </citation>
    <scope>NUCLEOTIDE SEQUENCE [LARGE SCALE GENOMIC DNA]</scope>
    <source>
        <strain evidence="2 3">1E1</strain>
    </source>
</reference>
<accession>A0ABT9GKM9</accession>
<dbReference type="PANTHER" id="PTHR12461">
    <property type="entry name" value="HYPOXIA-INDUCIBLE FACTOR 1 ALPHA INHIBITOR-RELATED"/>
    <property type="match status" value="1"/>
</dbReference>
<dbReference type="InterPro" id="IPR003347">
    <property type="entry name" value="JmjC_dom"/>
</dbReference>
<dbReference type="PANTHER" id="PTHR12461:SF105">
    <property type="entry name" value="HYPOXIA-INDUCIBLE FACTOR 1-ALPHA INHIBITOR"/>
    <property type="match status" value="1"/>
</dbReference>
<evidence type="ECO:0000313" key="2">
    <source>
        <dbReference type="EMBL" id="MDP4527524.1"/>
    </source>
</evidence>
<dbReference type="SMART" id="SM00558">
    <property type="entry name" value="JmjC"/>
    <property type="match status" value="1"/>
</dbReference>
<dbReference type="Gene3D" id="2.60.120.650">
    <property type="entry name" value="Cupin"/>
    <property type="match status" value="1"/>
</dbReference>